<keyword evidence="6" id="KW-1185">Reference proteome</keyword>
<dbReference type="OrthoDB" id="5738083at2"/>
<dbReference type="PANTHER" id="PTHR35176:SF11">
    <property type="entry name" value="PYRIDOXAMINE 5'-PHOSPHATE OXIDASE FAMILY PROTEIN"/>
    <property type="match status" value="1"/>
</dbReference>
<dbReference type="InterPro" id="IPR011576">
    <property type="entry name" value="Pyridox_Oxase_N"/>
</dbReference>
<dbReference type="Pfam" id="PF01243">
    <property type="entry name" value="PNPOx_N"/>
    <property type="match status" value="1"/>
</dbReference>
<dbReference type="GO" id="GO:0016627">
    <property type="term" value="F:oxidoreductase activity, acting on the CH-CH group of donors"/>
    <property type="evidence" value="ECO:0007669"/>
    <property type="project" value="TreeGrafter"/>
</dbReference>
<dbReference type="GO" id="GO:0005829">
    <property type="term" value="C:cytosol"/>
    <property type="evidence" value="ECO:0007669"/>
    <property type="project" value="TreeGrafter"/>
</dbReference>
<dbReference type="InterPro" id="IPR012349">
    <property type="entry name" value="Split_barrel_FMN-bd"/>
</dbReference>
<dbReference type="STRING" id="239498.AXK60_11235"/>
<reference evidence="4" key="3">
    <citation type="submission" date="2016-02" db="EMBL/GenBank/DDBJ databases">
        <authorList>
            <person name="Teng J.L."/>
            <person name="Yang Y."/>
            <person name="Huang Y."/>
            <person name="Guo F."/>
            <person name="Wei W."/>
            <person name="Chen J.H."/>
            <person name="Wong S.Y."/>
            <person name="Lau S.K."/>
            <person name="Woo P.C."/>
        </authorList>
    </citation>
    <scope>NUCLEOTIDE SEQUENCE</scope>
    <source>
        <strain evidence="4">JCM 15929</strain>
    </source>
</reference>
<organism evidence="4 5">
    <name type="scientific">Tsukamurella pseudospumae</name>
    <dbReference type="NCBI Taxonomy" id="239498"/>
    <lineage>
        <taxon>Bacteria</taxon>
        <taxon>Bacillati</taxon>
        <taxon>Actinomycetota</taxon>
        <taxon>Actinomycetes</taxon>
        <taxon>Mycobacteriales</taxon>
        <taxon>Tsukamurellaceae</taxon>
        <taxon>Tsukamurella</taxon>
    </lineage>
</organism>
<dbReference type="GO" id="GO:0070967">
    <property type="term" value="F:coenzyme F420 binding"/>
    <property type="evidence" value="ECO:0007669"/>
    <property type="project" value="TreeGrafter"/>
</dbReference>
<dbReference type="Proteomes" id="UP000070409">
    <property type="component" value="Unassembled WGS sequence"/>
</dbReference>
<dbReference type="EMBL" id="LSRE01000006">
    <property type="protein sequence ID" value="KXP00616.1"/>
    <property type="molecule type" value="Genomic_DNA"/>
</dbReference>
<dbReference type="EMBL" id="LSRF01000056">
    <property type="protein sequence ID" value="KXP06637.1"/>
    <property type="molecule type" value="Genomic_DNA"/>
</dbReference>
<dbReference type="Proteomes" id="UP000070258">
    <property type="component" value="Unassembled WGS sequence"/>
</dbReference>
<dbReference type="InterPro" id="IPR019965">
    <property type="entry name" value="PPOX_F420-dep_Rv2061_put"/>
</dbReference>
<dbReference type="PANTHER" id="PTHR35176">
    <property type="entry name" value="HEME OXYGENASE HI_0854-RELATED"/>
    <property type="match status" value="1"/>
</dbReference>
<gene>
    <name evidence="4" type="ORF">AXK60_11235</name>
    <name evidence="3" type="ORF">AXK61_15070</name>
</gene>
<feature type="domain" description="Pyridoxamine 5'-phosphate oxidase N-terminal" evidence="2">
    <location>
        <begin position="9"/>
        <end position="130"/>
    </location>
</feature>
<evidence type="ECO:0000313" key="3">
    <source>
        <dbReference type="EMBL" id="KXP00616.1"/>
    </source>
</evidence>
<evidence type="ECO:0000313" key="6">
    <source>
        <dbReference type="Proteomes" id="UP000070409"/>
    </source>
</evidence>
<evidence type="ECO:0000313" key="4">
    <source>
        <dbReference type="EMBL" id="KXP06637.1"/>
    </source>
</evidence>
<proteinExistence type="predicted"/>
<evidence type="ECO:0000313" key="5">
    <source>
        <dbReference type="Proteomes" id="UP000070258"/>
    </source>
</evidence>
<reference evidence="5" key="1">
    <citation type="submission" date="2016-02" db="EMBL/GenBank/DDBJ databases">
        <authorList>
            <person name="Wen L."/>
            <person name="He K."/>
            <person name="Yang H."/>
        </authorList>
    </citation>
    <scope>NUCLEOTIDE SEQUENCE [LARGE SCALE GENOMIC DNA]</scope>
    <source>
        <strain evidence="5">JCM 15929</strain>
    </source>
</reference>
<keyword evidence="1" id="KW-0560">Oxidoreductase</keyword>
<comment type="caution">
    <text evidence="4">The sequence shown here is derived from an EMBL/GenBank/DDBJ whole genome shotgun (WGS) entry which is preliminary data.</text>
</comment>
<dbReference type="InterPro" id="IPR052019">
    <property type="entry name" value="F420H2_bilvrd_red/Heme_oxyg"/>
</dbReference>
<evidence type="ECO:0000256" key="1">
    <source>
        <dbReference type="ARBA" id="ARBA00023002"/>
    </source>
</evidence>
<protein>
    <recommendedName>
        <fullName evidence="2">Pyridoxamine 5'-phosphate oxidase N-terminal domain-containing protein</fullName>
    </recommendedName>
</protein>
<name>A0A138A8G9_9ACTN</name>
<sequence length="132" mass="14060">MTGFEPGHARYVSLATFRRSGERVATPVWTVPLGDGRIGVSTAPDAGKVKRLRNDARVELTPCDVRGRIEPGAPTVTGRATIVADGPEIAAVRRALRAKYGLQAVVIGLGSTLKTALTRRRADESVLVITLD</sequence>
<dbReference type="SUPFAM" id="SSF50475">
    <property type="entry name" value="FMN-binding split barrel"/>
    <property type="match status" value="1"/>
</dbReference>
<dbReference type="RefSeq" id="WP_068572417.1">
    <property type="nucleotide sequence ID" value="NZ_LSRE01000006.1"/>
</dbReference>
<reference evidence="3 6" key="2">
    <citation type="submission" date="2016-02" db="EMBL/GenBank/DDBJ databases">
        <authorList>
            <person name="Teng J.L."/>
            <person name="Tang Y."/>
            <person name="Huang Y."/>
            <person name="Guo F."/>
            <person name="Wei W."/>
            <person name="Chen J.H."/>
            <person name="Wong S.Y."/>
            <person name="Lau S.K."/>
            <person name="Woo P.C."/>
        </authorList>
    </citation>
    <scope>NUCLEOTIDE SEQUENCE [LARGE SCALE GENOMIC DNA]</scope>
    <source>
        <strain evidence="3 6">JCM 13375</strain>
    </source>
</reference>
<dbReference type="Gene3D" id="2.30.110.10">
    <property type="entry name" value="Electron Transport, Fmn-binding Protein, Chain A"/>
    <property type="match status" value="1"/>
</dbReference>
<evidence type="ECO:0000259" key="2">
    <source>
        <dbReference type="Pfam" id="PF01243"/>
    </source>
</evidence>
<accession>A0A138A8G9</accession>
<dbReference type="NCBIfam" id="TIGR03666">
    <property type="entry name" value="Rv2061_F420"/>
    <property type="match status" value="1"/>
</dbReference>
<dbReference type="AlphaFoldDB" id="A0A138A8G9"/>